<dbReference type="EMBL" id="MT143592">
    <property type="protein sequence ID" value="QJA98589.1"/>
    <property type="molecule type" value="Genomic_DNA"/>
</dbReference>
<dbReference type="Gene3D" id="3.90.550.10">
    <property type="entry name" value="Spore Coat Polysaccharide Biosynthesis Protein SpsA, Chain A"/>
    <property type="match status" value="1"/>
</dbReference>
<dbReference type="SUPFAM" id="SSF53448">
    <property type="entry name" value="Nucleotide-diphospho-sugar transferases"/>
    <property type="match status" value="1"/>
</dbReference>
<protein>
    <submittedName>
        <fullName evidence="3">Putative glycosyltransferase</fullName>
    </submittedName>
</protein>
<evidence type="ECO:0000259" key="1">
    <source>
        <dbReference type="Pfam" id="PF00535"/>
    </source>
</evidence>
<dbReference type="GO" id="GO:0016740">
    <property type="term" value="F:transferase activity"/>
    <property type="evidence" value="ECO:0007669"/>
    <property type="project" value="UniProtKB-KW"/>
</dbReference>
<proteinExistence type="predicted"/>
<dbReference type="AlphaFoldDB" id="A0A6M3M8Y1"/>
<reference evidence="3" key="1">
    <citation type="submission" date="2020-03" db="EMBL/GenBank/DDBJ databases">
        <title>The deep terrestrial virosphere.</title>
        <authorList>
            <person name="Holmfeldt K."/>
            <person name="Nilsson E."/>
            <person name="Simone D."/>
            <person name="Lopez-Fernandez M."/>
            <person name="Wu X."/>
            <person name="de Brujin I."/>
            <person name="Lundin D."/>
            <person name="Andersson A."/>
            <person name="Bertilsson S."/>
            <person name="Dopson M."/>
        </authorList>
    </citation>
    <scope>NUCLEOTIDE SEQUENCE</scope>
    <source>
        <strain evidence="2">MM171A01699</strain>
        <strain evidence="3">MM171B01527</strain>
    </source>
</reference>
<evidence type="ECO:0000313" key="3">
    <source>
        <dbReference type="EMBL" id="QJB02065.1"/>
    </source>
</evidence>
<accession>A0A6M3M8Y1</accession>
<gene>
    <name evidence="2" type="ORF">MM171A01699_0009</name>
    <name evidence="3" type="ORF">MM171B01527_0009</name>
</gene>
<dbReference type="Pfam" id="PF00535">
    <property type="entry name" value="Glycos_transf_2"/>
    <property type="match status" value="1"/>
</dbReference>
<sequence>MKTLGVSMIVKNGEEVLRDCLDSVKGADQIFILDTGSSDKSYDIYKEYKVEWDKYSKWNQRYDAFNDFAGARNESLQRMTTDYVLTIDADEKLVTPISKIKQLINEYWFRKYFGAMFVIKTAMEVFEFPRLFRNMEEIYYIGAVHNLPSWKGDSNELRQKLYTSAFIIDSGYDPAHRFDPDRTLRILLKEYKKDKHNTRTIYYMAKEYMNKKDIRKTVKLFETYRELKYFKCDCWDNELANVLYLLALCYCDIETWGEVRWFDAVRAAHESWSVLPTSSNVAKLLVGLFGEPPGAASGKQWKQILTYNFWVNILDGVPLKGTGSDGKPITYRSCDETGVLSKMNT</sequence>
<keyword evidence="3" id="KW-0808">Transferase</keyword>
<name>A0A6M3M8Y1_9ZZZZ</name>
<evidence type="ECO:0000313" key="2">
    <source>
        <dbReference type="EMBL" id="QJA98589.1"/>
    </source>
</evidence>
<dbReference type="PANTHER" id="PTHR43630:SF2">
    <property type="entry name" value="GLYCOSYLTRANSFERASE"/>
    <property type="match status" value="1"/>
</dbReference>
<dbReference type="InterPro" id="IPR029044">
    <property type="entry name" value="Nucleotide-diphossugar_trans"/>
</dbReference>
<dbReference type="PANTHER" id="PTHR43630">
    <property type="entry name" value="POLY-BETA-1,6-N-ACETYL-D-GLUCOSAMINE SYNTHASE"/>
    <property type="match status" value="1"/>
</dbReference>
<dbReference type="EMBL" id="MT143755">
    <property type="protein sequence ID" value="QJB02065.1"/>
    <property type="molecule type" value="Genomic_DNA"/>
</dbReference>
<feature type="domain" description="Glycosyltransferase 2-like" evidence="1">
    <location>
        <begin position="8"/>
        <end position="91"/>
    </location>
</feature>
<organism evidence="3">
    <name type="scientific">viral metagenome</name>
    <dbReference type="NCBI Taxonomy" id="1070528"/>
    <lineage>
        <taxon>unclassified sequences</taxon>
        <taxon>metagenomes</taxon>
        <taxon>organismal metagenomes</taxon>
    </lineage>
</organism>
<dbReference type="InterPro" id="IPR001173">
    <property type="entry name" value="Glyco_trans_2-like"/>
</dbReference>